<accession>A0A448MLA5</accession>
<organism evidence="2 3">
    <name type="scientific">Rodentibacter pneumotropicus</name>
    <dbReference type="NCBI Taxonomy" id="758"/>
    <lineage>
        <taxon>Bacteria</taxon>
        <taxon>Pseudomonadati</taxon>
        <taxon>Pseudomonadota</taxon>
        <taxon>Gammaproteobacteria</taxon>
        <taxon>Pasteurellales</taxon>
        <taxon>Pasteurellaceae</taxon>
        <taxon>Rodentibacter</taxon>
    </lineage>
</organism>
<dbReference type="EMBL" id="LR134405">
    <property type="protein sequence ID" value="VEH65823.1"/>
    <property type="molecule type" value="Genomic_DNA"/>
</dbReference>
<evidence type="ECO:0000313" key="2">
    <source>
        <dbReference type="EMBL" id="VEH65823.1"/>
    </source>
</evidence>
<gene>
    <name evidence="2" type="ORF">NCTC8284_00975</name>
</gene>
<reference evidence="2 3" key="1">
    <citation type="submission" date="2018-12" db="EMBL/GenBank/DDBJ databases">
        <authorList>
            <consortium name="Pathogen Informatics"/>
        </authorList>
    </citation>
    <scope>NUCLEOTIDE SEQUENCE [LARGE SCALE GENOMIC DNA]</scope>
    <source>
        <strain evidence="2 3">NCTC8284</strain>
    </source>
</reference>
<proteinExistence type="predicted"/>
<sequence>MMEASEHAYLLADHSKFEKKGLIQLTELSKINTIFSDSDLSETFQVYCEKNDVLTVL</sequence>
<dbReference type="KEGG" id="rpne:NCTC8284_00975"/>
<feature type="domain" description="DeoR-like transcriptional repressor C-terminal sensor" evidence="1">
    <location>
        <begin position="1"/>
        <end position="38"/>
    </location>
</feature>
<dbReference type="InterPro" id="IPR014036">
    <property type="entry name" value="DeoR-like_C"/>
</dbReference>
<protein>
    <submittedName>
        <fullName evidence="2">Bacterial regulatory proteins, deoR family</fullName>
    </submittedName>
</protein>
<dbReference type="Proteomes" id="UP000278733">
    <property type="component" value="Chromosome"/>
</dbReference>
<evidence type="ECO:0000259" key="1">
    <source>
        <dbReference type="Pfam" id="PF00455"/>
    </source>
</evidence>
<dbReference type="AlphaFoldDB" id="A0A448MLA5"/>
<dbReference type="Pfam" id="PF00455">
    <property type="entry name" value="DeoRC"/>
    <property type="match status" value="1"/>
</dbReference>
<evidence type="ECO:0000313" key="3">
    <source>
        <dbReference type="Proteomes" id="UP000278733"/>
    </source>
</evidence>
<name>A0A448MLA5_9PAST</name>